<evidence type="ECO:0000256" key="1">
    <source>
        <dbReference type="ARBA" id="ARBA00010617"/>
    </source>
</evidence>
<dbReference type="Pfam" id="PF00067">
    <property type="entry name" value="p450"/>
    <property type="match status" value="1"/>
</dbReference>
<dbReference type="GO" id="GO:0020037">
    <property type="term" value="F:heme binding"/>
    <property type="evidence" value="ECO:0007669"/>
    <property type="project" value="InterPro"/>
</dbReference>
<protein>
    <submittedName>
        <fullName evidence="2">Uncharacterized protein</fullName>
    </submittedName>
</protein>
<accession>A0A814U166</accession>
<dbReference type="GO" id="GO:0004497">
    <property type="term" value="F:monooxygenase activity"/>
    <property type="evidence" value="ECO:0007669"/>
    <property type="project" value="InterPro"/>
</dbReference>
<dbReference type="InterPro" id="IPR001128">
    <property type="entry name" value="Cyt_P450"/>
</dbReference>
<dbReference type="InterPro" id="IPR036396">
    <property type="entry name" value="Cyt_P450_sf"/>
</dbReference>
<dbReference type="OrthoDB" id="10142630at2759"/>
<name>A0A814U166_9BILA</name>
<dbReference type="AlphaFoldDB" id="A0A814U166"/>
<dbReference type="GO" id="GO:0016705">
    <property type="term" value="F:oxidoreductase activity, acting on paired donors, with incorporation or reduction of molecular oxygen"/>
    <property type="evidence" value="ECO:0007669"/>
    <property type="project" value="InterPro"/>
</dbReference>
<organism evidence="2 3">
    <name type="scientific">Adineta steineri</name>
    <dbReference type="NCBI Taxonomy" id="433720"/>
    <lineage>
        <taxon>Eukaryota</taxon>
        <taxon>Metazoa</taxon>
        <taxon>Spiralia</taxon>
        <taxon>Gnathifera</taxon>
        <taxon>Rotifera</taxon>
        <taxon>Eurotatoria</taxon>
        <taxon>Bdelloidea</taxon>
        <taxon>Adinetida</taxon>
        <taxon>Adinetidae</taxon>
        <taxon>Adineta</taxon>
    </lineage>
</organism>
<comment type="similarity">
    <text evidence="1">Belongs to the cytochrome P450 family.</text>
</comment>
<proteinExistence type="inferred from homology"/>
<dbReference type="Gene3D" id="1.10.630.10">
    <property type="entry name" value="Cytochrome P450"/>
    <property type="match status" value="1"/>
</dbReference>
<dbReference type="GO" id="GO:0005506">
    <property type="term" value="F:iron ion binding"/>
    <property type="evidence" value="ECO:0007669"/>
    <property type="project" value="InterPro"/>
</dbReference>
<comment type="caution">
    <text evidence="2">The sequence shown here is derived from an EMBL/GenBank/DDBJ whole genome shotgun (WGS) entry which is preliminary data.</text>
</comment>
<dbReference type="EMBL" id="CAJNON010000284">
    <property type="protein sequence ID" value="CAF1168184.1"/>
    <property type="molecule type" value="Genomic_DNA"/>
</dbReference>
<evidence type="ECO:0000313" key="3">
    <source>
        <dbReference type="Proteomes" id="UP000663891"/>
    </source>
</evidence>
<reference evidence="2" key="1">
    <citation type="submission" date="2021-02" db="EMBL/GenBank/DDBJ databases">
        <authorList>
            <person name="Nowell W R."/>
        </authorList>
    </citation>
    <scope>NUCLEOTIDE SEQUENCE</scope>
</reference>
<sequence length="73" mass="8528">MSWNPANILDSLVYVKCVTKEILRYASIVGAMSREETRDDIPIRKEDTCVIDTQNLHRDPRYWKIDPTKFAAE</sequence>
<gene>
    <name evidence="2" type="ORF">VCS650_LOCUS23762</name>
</gene>
<evidence type="ECO:0000313" key="2">
    <source>
        <dbReference type="EMBL" id="CAF1168184.1"/>
    </source>
</evidence>
<dbReference type="Proteomes" id="UP000663891">
    <property type="component" value="Unassembled WGS sequence"/>
</dbReference>
<dbReference type="SUPFAM" id="SSF48264">
    <property type="entry name" value="Cytochrome P450"/>
    <property type="match status" value="1"/>
</dbReference>